<dbReference type="EMBL" id="JAEPRD010000011">
    <property type="protein sequence ID" value="KAG2210545.1"/>
    <property type="molecule type" value="Genomic_DNA"/>
</dbReference>
<sequence length="623" mass="72746">MSNWGQLPVEILLNIIQFAIADLDKLNRFERMKGWKIKEQYLLVSKHWSMVSRQVAYKVVELHLDCNIQKFIAFMLDSPHCCLVREITIDSDMELHVELNLGPLLRACPNLISLQCASGVRKSFFRTLMLEARAMGNSLKLQKIPGFDTDEIDSFESYGQAAYALKNTLEEVSFCDILYDEPTYELDKTLSRLVEFTKLREVIFHFETYFGQIFDHPEPYNLKPLPNVLKLQVMGAIPFTERHFQYIMHVFPNLHNFDVEQSYGFSRLTDEPDIMKEHQEIGQQVPSKAWIDFLTYVSRIRTNLIGTFFIKDYAEVFANFPNLTEHLEIRYGPDLGIKPNFNIVYQNRDFDSWGYHKKRYGIEKFRHLVFDCRSFDFYNNLPHEPLLRIYGPTMKSLNLKMMSADHHNSEESVAYKMLDGNVFNPIFEHCSVLKKLRVRDGYFNFLCPSPFKATKSLQLVEFECCLFGLDFLCELSTSLPDPLQYFSFTSCSISPPCEMTDNLLQVIDMPYSSFGYLIWNGQRRTGVIKLYIKVTKKSRSFYYEMDKDNEMVLSSPVEFDFSRDCCFSMSIDIRCFDIENLVIKLENGFHVHGSFKGDNLTFHYGGKHMKISEPANFHNSVAR</sequence>
<dbReference type="Proteomes" id="UP000603453">
    <property type="component" value="Unassembled WGS sequence"/>
</dbReference>
<dbReference type="OrthoDB" id="2234307at2759"/>
<gene>
    <name evidence="1" type="ORF">INT47_002487</name>
</gene>
<organism evidence="1 2">
    <name type="scientific">Mucor saturninus</name>
    <dbReference type="NCBI Taxonomy" id="64648"/>
    <lineage>
        <taxon>Eukaryota</taxon>
        <taxon>Fungi</taxon>
        <taxon>Fungi incertae sedis</taxon>
        <taxon>Mucoromycota</taxon>
        <taxon>Mucoromycotina</taxon>
        <taxon>Mucoromycetes</taxon>
        <taxon>Mucorales</taxon>
        <taxon>Mucorineae</taxon>
        <taxon>Mucoraceae</taxon>
        <taxon>Mucor</taxon>
    </lineage>
</organism>
<dbReference type="AlphaFoldDB" id="A0A8H7V7X6"/>
<evidence type="ECO:0000313" key="1">
    <source>
        <dbReference type="EMBL" id="KAG2210545.1"/>
    </source>
</evidence>
<protein>
    <submittedName>
        <fullName evidence="1">Uncharacterized protein</fullName>
    </submittedName>
</protein>
<evidence type="ECO:0000313" key="2">
    <source>
        <dbReference type="Proteomes" id="UP000603453"/>
    </source>
</evidence>
<comment type="caution">
    <text evidence="1">The sequence shown here is derived from an EMBL/GenBank/DDBJ whole genome shotgun (WGS) entry which is preliminary data.</text>
</comment>
<reference evidence="1" key="1">
    <citation type="submission" date="2020-12" db="EMBL/GenBank/DDBJ databases">
        <title>Metabolic potential, ecology and presence of endohyphal bacteria is reflected in genomic diversity of Mucoromycotina.</title>
        <authorList>
            <person name="Muszewska A."/>
            <person name="Okrasinska A."/>
            <person name="Steczkiewicz K."/>
            <person name="Drgas O."/>
            <person name="Orlowska M."/>
            <person name="Perlinska-Lenart U."/>
            <person name="Aleksandrzak-Piekarczyk T."/>
            <person name="Szatraj K."/>
            <person name="Zielenkiewicz U."/>
            <person name="Pilsyk S."/>
            <person name="Malc E."/>
            <person name="Mieczkowski P."/>
            <person name="Kruszewska J.S."/>
            <person name="Biernat P."/>
            <person name="Pawlowska J."/>
        </authorList>
    </citation>
    <scope>NUCLEOTIDE SEQUENCE</scope>
    <source>
        <strain evidence="1">WA0000017839</strain>
    </source>
</reference>
<name>A0A8H7V7X6_9FUNG</name>
<keyword evidence="2" id="KW-1185">Reference proteome</keyword>
<accession>A0A8H7V7X6</accession>
<proteinExistence type="predicted"/>